<dbReference type="Gene3D" id="3.40.50.1820">
    <property type="entry name" value="alpha/beta hydrolase"/>
    <property type="match status" value="1"/>
</dbReference>
<dbReference type="RefSeq" id="WP_168147555.1">
    <property type="nucleotide sequence ID" value="NZ_JAAVXB010000003.1"/>
</dbReference>
<dbReference type="SUPFAM" id="SSF53474">
    <property type="entry name" value="alpha/beta-Hydrolases"/>
    <property type="match status" value="1"/>
</dbReference>
<evidence type="ECO:0000313" key="2">
    <source>
        <dbReference type="Proteomes" id="UP000653472"/>
    </source>
</evidence>
<name>A0A969W7W5_9GAMM</name>
<sequence length="236" mass="25843">MAYDPELRAPSPRLLLLEGRAAVERARFTLQRRRLLRELPRGDGQPVMIIPGFSTSDATIAPLLSLLNDLGFHAQGWGQGRNMGMRGPVKAALAARLSEMAAAHGPITLVGWSLGGVFAREMARHQPQTVRRVITLGSPINGHPDANNMVLAFRLTNRGKAQKTDVEGFKRRIEAPLVPCTAVHTRSDGIVAWQACLEEPAPNTENLEVRGTHFGLPYNGEVARLIAERLARPDWG</sequence>
<evidence type="ECO:0000313" key="1">
    <source>
        <dbReference type="EMBL" id="NKF22331.1"/>
    </source>
</evidence>
<proteinExistence type="predicted"/>
<accession>A0A969W7W5</accession>
<dbReference type="GO" id="GO:0016787">
    <property type="term" value="F:hydrolase activity"/>
    <property type="evidence" value="ECO:0007669"/>
    <property type="project" value="UniProtKB-KW"/>
</dbReference>
<keyword evidence="2" id="KW-1185">Reference proteome</keyword>
<keyword evidence="1" id="KW-0378">Hydrolase</keyword>
<reference evidence="1" key="1">
    <citation type="submission" date="2020-03" db="EMBL/GenBank/DDBJ databases">
        <title>Solimonas marina sp. nov., isolated from deep seawater of the Pacific Ocean.</title>
        <authorList>
            <person name="Liu X."/>
            <person name="Lai Q."/>
            <person name="Sun F."/>
            <person name="Gai Y."/>
            <person name="Li G."/>
            <person name="Shao Z."/>
        </authorList>
    </citation>
    <scope>NUCLEOTIDE SEQUENCE</scope>
    <source>
        <strain evidence="1">C16B3</strain>
    </source>
</reference>
<dbReference type="Proteomes" id="UP000653472">
    <property type="component" value="Unassembled WGS sequence"/>
</dbReference>
<gene>
    <name evidence="1" type="ORF">G7Y82_08365</name>
</gene>
<dbReference type="EMBL" id="JAAVXB010000003">
    <property type="protein sequence ID" value="NKF22331.1"/>
    <property type="molecule type" value="Genomic_DNA"/>
</dbReference>
<protein>
    <submittedName>
        <fullName evidence="1">Alpha/beta hydrolase</fullName>
    </submittedName>
</protein>
<organism evidence="1 2">
    <name type="scientific">Solimonas marina</name>
    <dbReference type="NCBI Taxonomy" id="2714601"/>
    <lineage>
        <taxon>Bacteria</taxon>
        <taxon>Pseudomonadati</taxon>
        <taxon>Pseudomonadota</taxon>
        <taxon>Gammaproteobacteria</taxon>
        <taxon>Nevskiales</taxon>
        <taxon>Nevskiaceae</taxon>
        <taxon>Solimonas</taxon>
    </lineage>
</organism>
<dbReference type="Pfam" id="PF02089">
    <property type="entry name" value="Palm_thioest"/>
    <property type="match status" value="1"/>
</dbReference>
<dbReference type="InterPro" id="IPR029058">
    <property type="entry name" value="AB_hydrolase_fold"/>
</dbReference>
<comment type="caution">
    <text evidence="1">The sequence shown here is derived from an EMBL/GenBank/DDBJ whole genome shotgun (WGS) entry which is preliminary data.</text>
</comment>
<dbReference type="AlphaFoldDB" id="A0A969W7W5"/>